<reference evidence="8 9" key="1">
    <citation type="submission" date="2019-08" db="EMBL/GenBank/DDBJ databases">
        <title>Highly reduced genomes of protist endosymbionts show evolutionary convergence.</title>
        <authorList>
            <person name="George E."/>
            <person name="Husnik F."/>
            <person name="Tashyreva D."/>
            <person name="Prokopchuk G."/>
            <person name="Horak A."/>
            <person name="Kwong W.K."/>
            <person name="Lukes J."/>
            <person name="Keeling P.J."/>
        </authorList>
    </citation>
    <scope>NUCLEOTIDE SEQUENCE [LARGE SCALE GENOMIC DNA]</scope>
    <source>
        <strain evidence="8">1604LC</strain>
    </source>
</reference>
<dbReference type="SUPFAM" id="SSF47823">
    <property type="entry name" value="lambda integrase-like, N-terminal domain"/>
    <property type="match status" value="1"/>
</dbReference>
<dbReference type="Proteomes" id="UP000325004">
    <property type="component" value="Chromosome"/>
</dbReference>
<dbReference type="PANTHER" id="PTHR30349:SF81">
    <property type="entry name" value="TYROSINE RECOMBINASE XERC"/>
    <property type="match status" value="1"/>
</dbReference>
<dbReference type="PROSITE" id="PS51898">
    <property type="entry name" value="TYR_RECOMBINASE"/>
    <property type="match status" value="1"/>
</dbReference>
<dbReference type="AlphaFoldDB" id="A0A5C0UFI1"/>
<keyword evidence="2" id="KW-0229">DNA integration</keyword>
<dbReference type="InterPro" id="IPR004107">
    <property type="entry name" value="Integrase_SAM-like_N"/>
</dbReference>
<evidence type="ECO:0000256" key="4">
    <source>
        <dbReference type="ARBA" id="ARBA00023172"/>
    </source>
</evidence>
<protein>
    <submittedName>
        <fullName evidence="8">Tyrosine-type recombinase/integrase</fullName>
    </submittedName>
</protein>
<evidence type="ECO:0000256" key="3">
    <source>
        <dbReference type="ARBA" id="ARBA00023125"/>
    </source>
</evidence>
<name>A0A5C0UFI1_9PROT</name>
<dbReference type="InterPro" id="IPR011010">
    <property type="entry name" value="DNA_brk_join_enz"/>
</dbReference>
<feature type="domain" description="Core-binding (CB)" evidence="7">
    <location>
        <begin position="2"/>
        <end position="86"/>
    </location>
</feature>
<evidence type="ECO:0000256" key="1">
    <source>
        <dbReference type="ARBA" id="ARBA00022829"/>
    </source>
</evidence>
<evidence type="ECO:0000256" key="5">
    <source>
        <dbReference type="PROSITE-ProRule" id="PRU01248"/>
    </source>
</evidence>
<evidence type="ECO:0000259" key="7">
    <source>
        <dbReference type="PROSITE" id="PS51900"/>
    </source>
</evidence>
<evidence type="ECO:0000259" key="6">
    <source>
        <dbReference type="PROSITE" id="PS51898"/>
    </source>
</evidence>
<dbReference type="InterPro" id="IPR010998">
    <property type="entry name" value="Integrase_recombinase_N"/>
</dbReference>
<dbReference type="GO" id="GO:0003677">
    <property type="term" value="F:DNA binding"/>
    <property type="evidence" value="ECO:0007669"/>
    <property type="project" value="UniProtKB-UniRule"/>
</dbReference>
<dbReference type="GO" id="GO:0015074">
    <property type="term" value="P:DNA integration"/>
    <property type="evidence" value="ECO:0007669"/>
    <property type="project" value="UniProtKB-KW"/>
</dbReference>
<dbReference type="Pfam" id="PF02899">
    <property type="entry name" value="Phage_int_SAM_1"/>
    <property type="match status" value="1"/>
</dbReference>
<dbReference type="EMBL" id="CP043316">
    <property type="protein sequence ID" value="QEK38477.1"/>
    <property type="molecule type" value="Genomic_DNA"/>
</dbReference>
<dbReference type="InterPro" id="IPR013762">
    <property type="entry name" value="Integrase-like_cat_sf"/>
</dbReference>
<evidence type="ECO:0000256" key="2">
    <source>
        <dbReference type="ARBA" id="ARBA00022908"/>
    </source>
</evidence>
<dbReference type="Gene3D" id="1.10.150.130">
    <property type="match status" value="1"/>
</dbReference>
<keyword evidence="1" id="KW-0159">Chromosome partition</keyword>
<gene>
    <name evidence="8" type="ORF">FZC34_00905</name>
</gene>
<keyword evidence="3 5" id="KW-0238">DNA-binding</keyword>
<dbReference type="InterPro" id="IPR002104">
    <property type="entry name" value="Integrase_catalytic"/>
</dbReference>
<dbReference type="OrthoDB" id="9801717at2"/>
<keyword evidence="4" id="KW-0233">DNA recombination</keyword>
<dbReference type="InterPro" id="IPR044068">
    <property type="entry name" value="CB"/>
</dbReference>
<dbReference type="InterPro" id="IPR050090">
    <property type="entry name" value="Tyrosine_recombinase_XerCD"/>
</dbReference>
<dbReference type="SUPFAM" id="SSF56349">
    <property type="entry name" value="DNA breaking-rejoining enzymes"/>
    <property type="match status" value="1"/>
</dbReference>
<dbReference type="PANTHER" id="PTHR30349">
    <property type="entry name" value="PHAGE INTEGRASE-RELATED"/>
    <property type="match status" value="1"/>
</dbReference>
<keyword evidence="9" id="KW-1185">Reference proteome</keyword>
<proteinExistence type="predicted"/>
<dbReference type="GO" id="GO:0007059">
    <property type="term" value="P:chromosome segregation"/>
    <property type="evidence" value="ECO:0007669"/>
    <property type="project" value="UniProtKB-KW"/>
</dbReference>
<organism evidence="8 9">
    <name type="scientific">Candidatus Cytomitobacter primus</name>
    <dbReference type="NCBI Taxonomy" id="2066024"/>
    <lineage>
        <taxon>Bacteria</taxon>
        <taxon>Pseudomonadati</taxon>
        <taxon>Pseudomonadota</taxon>
        <taxon>Alphaproteobacteria</taxon>
        <taxon>Holosporales</taxon>
        <taxon>Holosporaceae</taxon>
        <taxon>Candidatus Cytomitobacter</taxon>
    </lineage>
</organism>
<sequence length="287" mass="33583">MMSMQKAMNYNNLELFIDFLNEKNLSKNSITAYKRDIQSFCEWKNEKDFHKNILVQYIENCQANKFAQSTLERKVRSINQWIIFQSCEMNMDLDIVVPKIKKEKKNLNIINNDKIADILDQLESENNLFNIRLQAIICMLYSTGLRISELISIKIISVQNVLNEKSKSFNVIGKGMKERQVFMTHNAIQFLKSYMNIRDSSSVYLWNSGEKHITRQSVFLWLQKLGISPHDFRHKLASDLVKKGMNLLEVKAIMGHASIKTTSIYTHAQNSEIEIKKHHPLYKKTED</sequence>
<feature type="domain" description="Tyr recombinase" evidence="6">
    <location>
        <begin position="105"/>
        <end position="280"/>
    </location>
</feature>
<evidence type="ECO:0000313" key="9">
    <source>
        <dbReference type="Proteomes" id="UP000325004"/>
    </source>
</evidence>
<accession>A0A5C0UFI1</accession>
<dbReference type="KEGG" id="cpri:FZC34_00905"/>
<dbReference type="GO" id="GO:0006310">
    <property type="term" value="P:DNA recombination"/>
    <property type="evidence" value="ECO:0007669"/>
    <property type="project" value="UniProtKB-KW"/>
</dbReference>
<dbReference type="Pfam" id="PF00589">
    <property type="entry name" value="Phage_integrase"/>
    <property type="match status" value="1"/>
</dbReference>
<dbReference type="Gene3D" id="1.10.443.10">
    <property type="entry name" value="Intergrase catalytic core"/>
    <property type="match status" value="1"/>
</dbReference>
<dbReference type="PROSITE" id="PS51900">
    <property type="entry name" value="CB"/>
    <property type="match status" value="1"/>
</dbReference>
<evidence type="ECO:0000313" key="8">
    <source>
        <dbReference type="EMBL" id="QEK38477.1"/>
    </source>
</evidence>